<dbReference type="PANTHER" id="PTHR23319">
    <property type="entry name" value="GRAM DOMAIN CONTAINING 1B, ISOFORM E"/>
    <property type="match status" value="1"/>
</dbReference>
<dbReference type="InterPro" id="IPR005835">
    <property type="entry name" value="NTP_transferase_dom"/>
</dbReference>
<proteinExistence type="inferred from homology"/>
<feature type="compositionally biased region" description="Low complexity" evidence="6">
    <location>
        <begin position="196"/>
        <end position="206"/>
    </location>
</feature>
<evidence type="ECO:0000256" key="1">
    <source>
        <dbReference type="ARBA" id="ARBA00004167"/>
    </source>
</evidence>
<dbReference type="GO" id="GO:0032366">
    <property type="term" value="P:intracellular sterol transport"/>
    <property type="evidence" value="ECO:0007669"/>
    <property type="project" value="TreeGrafter"/>
</dbReference>
<evidence type="ECO:0000256" key="2">
    <source>
        <dbReference type="ARBA" id="ARBA00006582"/>
    </source>
</evidence>
<evidence type="ECO:0000256" key="3">
    <source>
        <dbReference type="ARBA" id="ARBA00022692"/>
    </source>
</evidence>
<dbReference type="EMBL" id="KI301773">
    <property type="protein sequence ID" value="ERZ94751.1"/>
    <property type="molecule type" value="Genomic_DNA"/>
</dbReference>
<evidence type="ECO:0000256" key="4">
    <source>
        <dbReference type="ARBA" id="ARBA00022989"/>
    </source>
</evidence>
<organism evidence="9">
    <name type="scientific">Rhizophagus irregularis (strain DAOM 181602 / DAOM 197198 / MUCL 43194)</name>
    <name type="common">Arbuscular mycorrhizal fungus</name>
    <name type="synonym">Glomus intraradices</name>
    <dbReference type="NCBI Taxonomy" id="747089"/>
    <lineage>
        <taxon>Eukaryota</taxon>
        <taxon>Fungi</taxon>
        <taxon>Fungi incertae sedis</taxon>
        <taxon>Mucoromycota</taxon>
        <taxon>Glomeromycotina</taxon>
        <taxon>Glomeromycetes</taxon>
        <taxon>Glomerales</taxon>
        <taxon>Glomeraceae</taxon>
        <taxon>Rhizophagus</taxon>
    </lineage>
</organism>
<dbReference type="Pfam" id="PF16016">
    <property type="entry name" value="VASt"/>
    <property type="match status" value="1"/>
</dbReference>
<comment type="similarity">
    <text evidence="2">Belongs to the YSP2 family.</text>
</comment>
<dbReference type="VEuPathDB" id="FungiDB:RhiirFUN_003472"/>
<accession>U9SI45</accession>
<keyword evidence="5" id="KW-0472">Membrane</keyword>
<feature type="compositionally biased region" description="Low complexity" evidence="6">
    <location>
        <begin position="805"/>
        <end position="815"/>
    </location>
</feature>
<dbReference type="GO" id="GO:0120015">
    <property type="term" value="F:sterol transfer activity"/>
    <property type="evidence" value="ECO:0007669"/>
    <property type="project" value="TreeGrafter"/>
</dbReference>
<dbReference type="VEuPathDB" id="FungiDB:RhiirFUN_003473"/>
<dbReference type="Gene3D" id="3.90.550.10">
    <property type="entry name" value="Spore Coat Polysaccharide Biosynthesis Protein SpsA, Chain A"/>
    <property type="match status" value="1"/>
</dbReference>
<keyword evidence="4" id="KW-1133">Transmembrane helix</keyword>
<evidence type="ECO:0000259" key="7">
    <source>
        <dbReference type="PROSITE" id="PS50003"/>
    </source>
</evidence>
<evidence type="ECO:0000313" key="9">
    <source>
        <dbReference type="EMBL" id="ERZ94751.1"/>
    </source>
</evidence>
<dbReference type="InterPro" id="IPR004182">
    <property type="entry name" value="GRAM"/>
</dbReference>
<dbReference type="Pfam" id="PF02893">
    <property type="entry name" value="GRAM"/>
    <property type="match status" value="1"/>
</dbReference>
<dbReference type="HOGENOM" id="CLU_256846_0_0_1"/>
<name>U9SI45_RHIID</name>
<dbReference type="Pfam" id="PF00483">
    <property type="entry name" value="NTP_transferase"/>
    <property type="match status" value="1"/>
</dbReference>
<protein>
    <submittedName>
        <fullName evidence="9">Uncharacterized protein</fullName>
    </submittedName>
</protein>
<feature type="compositionally biased region" description="Low complexity" evidence="6">
    <location>
        <begin position="316"/>
        <end position="333"/>
    </location>
</feature>
<reference evidence="9" key="1">
    <citation type="submission" date="2013-07" db="EMBL/GenBank/DDBJ databases">
        <title>The genome of an arbuscular mycorrhizal fungus provides insights into the evolution of the oldest plant symbiosis.</title>
        <authorList>
            <consortium name="DOE Joint Genome Institute"/>
            <person name="Tisserant E."/>
            <person name="Malbreil M."/>
            <person name="Kuo A."/>
            <person name="Kohler A."/>
            <person name="Symeonidi A."/>
            <person name="Balestrini R."/>
            <person name="Charron P."/>
            <person name="Duensing N."/>
            <person name="Frei-dit-Frey N."/>
            <person name="Gianinazzi-Pearson V."/>
            <person name="Gilbert B."/>
            <person name="Handa Y."/>
            <person name="Hijri M."/>
            <person name="Kaul R."/>
            <person name="Kawaguchi M."/>
            <person name="Krajinski F."/>
            <person name="Lammers P."/>
            <person name="Lapierre D."/>
            <person name="Masclaux F.G."/>
            <person name="Murat C."/>
            <person name="Morin E."/>
            <person name="Ndikumana S."/>
            <person name="Pagni M."/>
            <person name="Petitpierre D."/>
            <person name="Requena N."/>
            <person name="Rosikiewicz P."/>
            <person name="Riley R."/>
            <person name="Saito K."/>
            <person name="San Clemente H."/>
            <person name="Shapiro H."/>
            <person name="van Tuinen D."/>
            <person name="Becard G."/>
            <person name="Bonfante P."/>
            <person name="Paszkowski U."/>
            <person name="Shachar-Hill Y."/>
            <person name="Young J.P."/>
            <person name="Sanders I.R."/>
            <person name="Henrissat B."/>
            <person name="Rensing S.A."/>
            <person name="Grigoriev I.V."/>
            <person name="Corradi N."/>
            <person name="Roux C."/>
            <person name="Martin F."/>
        </authorList>
    </citation>
    <scope>NUCLEOTIDE SEQUENCE</scope>
    <source>
        <strain evidence="9">DAOM 197198</strain>
    </source>
</reference>
<dbReference type="Gene3D" id="2.30.29.30">
    <property type="entry name" value="Pleckstrin-homology domain (PH domain)/Phosphotyrosine-binding domain (PTB)"/>
    <property type="match status" value="2"/>
</dbReference>
<dbReference type="PROSITE" id="PS51778">
    <property type="entry name" value="VAST"/>
    <property type="match status" value="1"/>
</dbReference>
<feature type="region of interest" description="Disordered" evidence="6">
    <location>
        <begin position="803"/>
        <end position="836"/>
    </location>
</feature>
<gene>
    <name evidence="9" type="ORF">GLOINDRAFT_14308</name>
</gene>
<dbReference type="PROSITE" id="PS50003">
    <property type="entry name" value="PH_DOMAIN"/>
    <property type="match status" value="1"/>
</dbReference>
<dbReference type="TCDB" id="9.B.198.1.4">
    <property type="family name" value="the membrane-anchored lipid-binding protein (lam) family"/>
</dbReference>
<evidence type="ECO:0000259" key="8">
    <source>
        <dbReference type="PROSITE" id="PS51778"/>
    </source>
</evidence>
<evidence type="ECO:0000256" key="6">
    <source>
        <dbReference type="SAM" id="MobiDB-lite"/>
    </source>
</evidence>
<comment type="subcellular location">
    <subcellularLocation>
        <location evidence="1">Membrane</location>
        <topology evidence="1">Single-pass membrane protein</topology>
    </subcellularLocation>
</comment>
<dbReference type="eggNOG" id="ENOG502QU87">
    <property type="taxonomic scope" value="Eukaryota"/>
</dbReference>
<feature type="region of interest" description="Disordered" evidence="6">
    <location>
        <begin position="532"/>
        <end position="575"/>
    </location>
</feature>
<dbReference type="GO" id="GO:0032934">
    <property type="term" value="F:sterol binding"/>
    <property type="evidence" value="ECO:0007669"/>
    <property type="project" value="TreeGrafter"/>
</dbReference>
<dbReference type="InterPro" id="IPR001849">
    <property type="entry name" value="PH_domain"/>
</dbReference>
<feature type="compositionally biased region" description="Basic residues" evidence="6">
    <location>
        <begin position="816"/>
        <end position="830"/>
    </location>
</feature>
<feature type="compositionally biased region" description="Polar residues" evidence="6">
    <location>
        <begin position="269"/>
        <end position="315"/>
    </location>
</feature>
<keyword evidence="3" id="KW-0812">Transmembrane</keyword>
<dbReference type="InterPro" id="IPR029044">
    <property type="entry name" value="Nucleotide-diphossugar_trans"/>
</dbReference>
<sequence length="1363" mass="154937">MHEASLIVHKGSENQLERLKGWLSENKKTCESQNPLLQDLRKKLEEEAINSNKPRRNLTKYTDGGMTIHPNSDALQITRPPSPASMSNETPAKQGYLFMRTNGKNTWVRKYFYLKDGIFWWTSVGHGKNRSVIEESERIGVLLCEVRMDTFHDRRFCFEVFYGAKQTTYILQAETETELKDWISAFENAKRHAFRSSNDSSSSTASVNPNKETEDEQHVSITNEGDHNTNKPSSSNSAEGYKIDGNSTSDLKITPSLVSPPPPLETKRNNSNLLTKKRATSVSNLPNSKPQLAHHNYSNVSSKGSMTPPTNNNAVTTSSLTTQSSSNEKSSTSANQQNFWGTLNWAMPAVNLIMNTGNAQEDEEADGDGTISKRNGSGPVGSGVDGSIVEYPHNLLLHNVQLHILFSCATEAEYALDIFNCAWYKDNMLFKGRAYITQDKLYFYSTVMSVINMFWISWRDIKSIVYKTTDTQQIVEFIDNTNNQNYIIKTYLDTKGVFYEKTHTVWRLSTGEKPVSLQHIFDAVWKLESGPKNEEKKDTVSEKNTEQKDENSTIDEKPLEKTEVKDQKSGDLDDDHKDLIAHDRISVNDAHEGDNKIPNTPRTPSMIIIPSPEDDLPSNIPSPKDPIECQCPDHPEKIEVEHEFPVSAKKLFDMMFDEKSTIWSRLHKKKGNTLLHSGPWVMDNGERKREFKFIIPVNNPMAKVKESNCIETQICKKRDDYLVLSQTNALDIPYNDSFIPMIKFCITYISKTSCKLNCYIGIKWLKSPMVKPLIRKATMAGLSETVTDIMSLVNADIAQRKLLDPSSPRSHPASSLRRRSHSHRHHKPRTKLISGEELQTAGTSANKVSGGPPNEQKRSKKANLLTMENLIGLLDKSISAFIEIVTNLSSIRIVGIILTLSLLFNIYLLMGTGYNAPSIIATGNFRTNATPPAVYIRDIEEYVLNTSSKALKGVDPTSYKQFLSTRIARPPYPWLLHFHRRMSDEISFARKKVAILRYDLLLTFRLINSIDRRLSESEYVNWLLDERAKCNKARWMLLKDDSLSEEIKVNERDDSELNSSYDNEKHGFNNRYKSEYKSIIKYCSDVKKQLDYHMSLKVLILGAGYGTRLQRDLLNDTSRKYSHLLGISKALLPLGDKDALITHWIDTLMESNIDIKTSLYIVTNSTAYSSFISWAETHNIPTNNIINDGTTSNENRLGAVEDIYFTIKKFSSSLQNSNLLIIGGDTLFLKDFNFKKLYEKFNLINSNDDDDEACLVTTYKVNDDVVSKFGILELNENNQLVLVLFLHNKSLELLKEFLEESKNNPNHTLEDRDASGKFLAWVINNNKFKFFAENVQGRIDVGGLQSYIDANKYFDDQKDNKPY</sequence>
<dbReference type="Pfam" id="PF00169">
    <property type="entry name" value="PH"/>
    <property type="match status" value="1"/>
</dbReference>
<dbReference type="InterPro" id="IPR011993">
    <property type="entry name" value="PH-like_dom_sf"/>
</dbReference>
<dbReference type="SMART" id="SM00233">
    <property type="entry name" value="PH"/>
    <property type="match status" value="1"/>
</dbReference>
<dbReference type="GO" id="GO:0005789">
    <property type="term" value="C:endoplasmic reticulum membrane"/>
    <property type="evidence" value="ECO:0007669"/>
    <property type="project" value="TreeGrafter"/>
</dbReference>
<feature type="domain" description="PH" evidence="7">
    <location>
        <begin position="90"/>
        <end position="191"/>
    </location>
</feature>
<dbReference type="GO" id="GO:0005886">
    <property type="term" value="C:plasma membrane"/>
    <property type="evidence" value="ECO:0007669"/>
    <property type="project" value="TreeGrafter"/>
</dbReference>
<evidence type="ECO:0000256" key="5">
    <source>
        <dbReference type="ARBA" id="ARBA00023136"/>
    </source>
</evidence>
<dbReference type="SUPFAM" id="SSF53448">
    <property type="entry name" value="Nucleotide-diphospho-sugar transferases"/>
    <property type="match status" value="1"/>
</dbReference>
<dbReference type="PANTHER" id="PTHR23319:SF4">
    <property type="entry name" value="GRAM DOMAIN CONTAINING 1B, ISOFORM E"/>
    <property type="match status" value="1"/>
</dbReference>
<feature type="region of interest" description="Disordered" evidence="6">
    <location>
        <begin position="360"/>
        <end position="379"/>
    </location>
</feature>
<dbReference type="SUPFAM" id="SSF50729">
    <property type="entry name" value="PH domain-like"/>
    <property type="match status" value="1"/>
</dbReference>
<dbReference type="InterPro" id="IPR031968">
    <property type="entry name" value="VASt"/>
</dbReference>
<feature type="domain" description="VASt" evidence="8">
    <location>
        <begin position="635"/>
        <end position="801"/>
    </location>
</feature>
<dbReference type="GO" id="GO:0140268">
    <property type="term" value="C:endoplasmic reticulum-plasma membrane contact site"/>
    <property type="evidence" value="ECO:0007669"/>
    <property type="project" value="TreeGrafter"/>
</dbReference>
<feature type="region of interest" description="Disordered" evidence="6">
    <location>
        <begin position="194"/>
        <end position="334"/>
    </location>
</feature>
<dbReference type="InterPro" id="IPR051482">
    <property type="entry name" value="Cholesterol_transport"/>
</dbReference>